<organism evidence="2 3">
    <name type="scientific">Sporofaciens musculi</name>
    <dbReference type="NCBI Taxonomy" id="2681861"/>
    <lineage>
        <taxon>Bacteria</taxon>
        <taxon>Bacillati</taxon>
        <taxon>Bacillota</taxon>
        <taxon>Clostridia</taxon>
        <taxon>Lachnospirales</taxon>
        <taxon>Lachnospiraceae</taxon>
        <taxon>Sporofaciens</taxon>
    </lineage>
</organism>
<protein>
    <submittedName>
        <fullName evidence="2">TIR domain-containing protein</fullName>
    </submittedName>
</protein>
<sequence length="246" mass="28873">MSPRAINELKTIPCLFTYEKFHKSEGYVGFIKNIDIYQKGIKIDYELTGQVITFDNLMQLTELLDMGTWEWNRTHWTIKKTKLEELKPYLQGNYINKPKIFISYSWNPPSNQQNVFSLINKLEKDGINVVYDRKDLHPGQDMNYFMEHFLTSDEIDSIIIVCNEDYAEKANKRMGGVGYESEMIISEIKNEPLQRKYIPVIFEHGDNGELPLPNFLKSRYCVDLSRDEGYDDLLNAIKRLKEEFSA</sequence>
<dbReference type="InterPro" id="IPR013568">
    <property type="entry name" value="SEFIR_dom"/>
</dbReference>
<evidence type="ECO:0000313" key="3">
    <source>
        <dbReference type="Proteomes" id="UP000460412"/>
    </source>
</evidence>
<proteinExistence type="predicted"/>
<comment type="caution">
    <text evidence="2">The sequence shown here is derived from an EMBL/GenBank/DDBJ whole genome shotgun (WGS) entry which is preliminary data.</text>
</comment>
<dbReference type="SUPFAM" id="SSF52200">
    <property type="entry name" value="Toll/Interleukin receptor TIR domain"/>
    <property type="match status" value="1"/>
</dbReference>
<dbReference type="PROSITE" id="PS51534">
    <property type="entry name" value="SEFIR"/>
    <property type="match status" value="1"/>
</dbReference>
<feature type="domain" description="SEFIR" evidence="1">
    <location>
        <begin position="97"/>
        <end position="233"/>
    </location>
</feature>
<dbReference type="InterPro" id="IPR000157">
    <property type="entry name" value="TIR_dom"/>
</dbReference>
<evidence type="ECO:0000313" key="2">
    <source>
        <dbReference type="EMBL" id="MXP77178.1"/>
    </source>
</evidence>
<dbReference type="Gene3D" id="3.40.50.10140">
    <property type="entry name" value="Toll/interleukin-1 receptor homology (TIR) domain"/>
    <property type="match status" value="1"/>
</dbReference>
<name>A0A7X3MIS4_9FIRM</name>
<dbReference type="InterPro" id="IPR035897">
    <property type="entry name" value="Toll_tir_struct_dom_sf"/>
</dbReference>
<accession>A0A7X3MIS4</accession>
<dbReference type="AlphaFoldDB" id="A0A7X3MIS4"/>
<evidence type="ECO:0000259" key="1">
    <source>
        <dbReference type="PROSITE" id="PS51534"/>
    </source>
</evidence>
<dbReference type="GO" id="GO:0007165">
    <property type="term" value="P:signal transduction"/>
    <property type="evidence" value="ECO:0007669"/>
    <property type="project" value="InterPro"/>
</dbReference>
<dbReference type="Proteomes" id="UP000460412">
    <property type="component" value="Unassembled WGS sequence"/>
</dbReference>
<dbReference type="RefSeq" id="WP_159752294.1">
    <property type="nucleotide sequence ID" value="NZ_WUQX01000001.1"/>
</dbReference>
<dbReference type="EMBL" id="WUQX01000001">
    <property type="protein sequence ID" value="MXP77178.1"/>
    <property type="molecule type" value="Genomic_DNA"/>
</dbReference>
<keyword evidence="3" id="KW-1185">Reference proteome</keyword>
<gene>
    <name evidence="2" type="ORF">GN277_17895</name>
</gene>
<dbReference type="Pfam" id="PF13676">
    <property type="entry name" value="TIR_2"/>
    <property type="match status" value="1"/>
</dbReference>
<reference evidence="2 3" key="1">
    <citation type="submission" date="2019-12" db="EMBL/GenBank/DDBJ databases">
        <title>Sporaefaciens musculi gen. nov., sp. nov., a novel bacterium isolated from the caecum of an obese mouse.</title>
        <authorList>
            <person name="Rasmussen T.S."/>
            <person name="Streidl T."/>
            <person name="Hitch T.C.A."/>
            <person name="Wortmann E."/>
            <person name="Deptula P."/>
            <person name="Hansen M."/>
            <person name="Nielsen D.S."/>
            <person name="Clavel T."/>
            <person name="Vogensen F.K."/>
        </authorList>
    </citation>
    <scope>NUCLEOTIDE SEQUENCE [LARGE SCALE GENOMIC DNA]</scope>
    <source>
        <strain evidence="2 3">WCA-9-b2</strain>
    </source>
</reference>